<reference evidence="2 3" key="1">
    <citation type="submission" date="2016-03" db="EMBL/GenBank/DDBJ databases">
        <authorList>
            <person name="Ploux O."/>
        </authorList>
    </citation>
    <scope>NUCLEOTIDE SEQUENCE [LARGE SCALE GENOMIC DNA]</scope>
</reference>
<protein>
    <submittedName>
        <fullName evidence="2">Uncharacterized protein</fullName>
    </submittedName>
</protein>
<dbReference type="Proteomes" id="UP000223789">
    <property type="component" value="Segment"/>
</dbReference>
<evidence type="ECO:0000256" key="1">
    <source>
        <dbReference type="SAM" id="MobiDB-lite"/>
    </source>
</evidence>
<evidence type="ECO:0000313" key="3">
    <source>
        <dbReference type="Proteomes" id="UP000223789"/>
    </source>
</evidence>
<accession>A0A142K651</accession>
<proteinExistence type="predicted"/>
<name>A0A142K651_9CAUD</name>
<keyword evidence="3" id="KW-1185">Reference proteome</keyword>
<feature type="region of interest" description="Disordered" evidence="1">
    <location>
        <begin position="126"/>
        <end position="147"/>
    </location>
</feature>
<sequence length="147" mass="15706">MPEQQHAIEGGLTAPVLQIVTSDEEQAEDKALIAVRRALTTEQGLDALALAQLTDTLLTHCADFARAIEALPMHRRPVRGQGALRDWATLQADGPGDGPLGTWSYARQLALVARSMVTALRSHRASTETRAPYVGRPGLPPLAPSAP</sequence>
<feature type="compositionally biased region" description="Pro residues" evidence="1">
    <location>
        <begin position="138"/>
        <end position="147"/>
    </location>
</feature>
<evidence type="ECO:0000313" key="2">
    <source>
        <dbReference type="EMBL" id="AMS01584.1"/>
    </source>
</evidence>
<organism evidence="2 3">
    <name type="scientific">Streptomyces phage Chymera</name>
    <dbReference type="NCBI Taxonomy" id="1821728"/>
    <lineage>
        <taxon>Viruses</taxon>
        <taxon>Duplodnaviria</taxon>
        <taxon>Heunggongvirae</taxon>
        <taxon>Uroviricota</taxon>
        <taxon>Caudoviricetes</taxon>
        <taxon>Chymeravirus</taxon>
        <taxon>Chymeravirus chymera</taxon>
    </lineage>
</organism>
<dbReference type="EMBL" id="KU958700">
    <property type="protein sequence ID" value="AMS01584.1"/>
    <property type="molecule type" value="Genomic_DNA"/>
</dbReference>
<gene>
    <name evidence="2" type="ORF">SEA_CHYMERA_25</name>
</gene>